<dbReference type="EMBL" id="SMKI01000280">
    <property type="protein sequence ID" value="TDC71435.1"/>
    <property type="molecule type" value="Genomic_DNA"/>
</dbReference>
<reference evidence="3 4" key="1">
    <citation type="submission" date="2019-03" db="EMBL/GenBank/DDBJ databases">
        <title>Draft genome sequences of novel Actinobacteria.</title>
        <authorList>
            <person name="Sahin N."/>
            <person name="Ay H."/>
            <person name="Saygin H."/>
        </authorList>
    </citation>
    <scope>NUCLEOTIDE SEQUENCE [LARGE SCALE GENOMIC DNA]</scope>
    <source>
        <strain evidence="3 4">DSM 41900</strain>
    </source>
</reference>
<dbReference type="Pfam" id="PF18145">
    <property type="entry name" value="SAVED"/>
    <property type="match status" value="1"/>
</dbReference>
<evidence type="ECO:0000313" key="3">
    <source>
        <dbReference type="EMBL" id="TDC71435.1"/>
    </source>
</evidence>
<evidence type="ECO:0000256" key="1">
    <source>
        <dbReference type="SAM" id="MobiDB-lite"/>
    </source>
</evidence>
<name>A0A4V2Y265_9ACTN</name>
<sequence>MGGTGSGQNGGKIPPKVRLEVWVRCGGRCAICNRNLLDGGMTARTLWLGELAHIVGRHDSAHSPRGESVLDHRESADNLMLVCSDDHNEFDAPGALDVFTVSMLRELKRSHEDRIRHLTGLGEDRATTVLRMVGQVHGREVELSRETAMTAVVAAKRYPLFLESYSRHGIEIDLRHVLGESAGPTDMLCGPKERSRSYFRNATALIDDVIERQLKHGIVTNAVRHLSIFGFARLPLLVYLGSRLDDTVPTEIHQRQRHDESWRWQETAPVVEFITRLDHAAPHGREEVVVLNISGTVNPEEIPVDLRGLRRYQISPIEVTSAPDIIAHQGSLKNFIACVRSFLADIDAAPKTIRRLHVLPALPLSAAISLGRLHHHQVHPELAIYERLDGRYWRTMDITLSAGETIVAASRQPSFRSAAGIGGRGRHAHGVPRRGGYRRPGPP</sequence>
<gene>
    <name evidence="3" type="ORF">E1283_23480</name>
</gene>
<feature type="domain" description="SMODS-associated and fused to various effectors" evidence="2">
    <location>
        <begin position="220"/>
        <end position="396"/>
    </location>
</feature>
<dbReference type="Proteomes" id="UP000295345">
    <property type="component" value="Unassembled WGS sequence"/>
</dbReference>
<dbReference type="NCBIfam" id="NF033611">
    <property type="entry name" value="SAVED"/>
    <property type="match status" value="1"/>
</dbReference>
<accession>A0A4V2Y265</accession>
<organism evidence="3 4">
    <name type="scientific">Streptomyces hainanensis</name>
    <dbReference type="NCBI Taxonomy" id="402648"/>
    <lineage>
        <taxon>Bacteria</taxon>
        <taxon>Bacillati</taxon>
        <taxon>Actinomycetota</taxon>
        <taxon>Actinomycetes</taxon>
        <taxon>Kitasatosporales</taxon>
        <taxon>Streptomycetaceae</taxon>
        <taxon>Streptomyces</taxon>
    </lineage>
</organism>
<feature type="region of interest" description="Disordered" evidence="1">
    <location>
        <begin position="418"/>
        <end position="443"/>
    </location>
</feature>
<evidence type="ECO:0000259" key="2">
    <source>
        <dbReference type="Pfam" id="PF18145"/>
    </source>
</evidence>
<evidence type="ECO:0000313" key="4">
    <source>
        <dbReference type="Proteomes" id="UP000295345"/>
    </source>
</evidence>
<feature type="compositionally biased region" description="Basic residues" evidence="1">
    <location>
        <begin position="424"/>
        <end position="437"/>
    </location>
</feature>
<comment type="caution">
    <text evidence="3">The sequence shown here is derived from an EMBL/GenBank/DDBJ whole genome shotgun (WGS) entry which is preliminary data.</text>
</comment>
<dbReference type="InterPro" id="IPR040836">
    <property type="entry name" value="SAVED"/>
</dbReference>
<dbReference type="OrthoDB" id="5379188at2"/>
<dbReference type="AlphaFoldDB" id="A0A4V2Y265"/>
<protein>
    <submittedName>
        <fullName evidence="3">SAVED domain-containing protein</fullName>
    </submittedName>
</protein>
<keyword evidence="4" id="KW-1185">Reference proteome</keyword>
<proteinExistence type="predicted"/>